<dbReference type="InterPro" id="IPR036515">
    <property type="entry name" value="Transposase_17_sf"/>
</dbReference>
<accession>A0A832G841</accession>
<sequence length="186" mass="22364">MGRRGRFNLTDESIFFVTTTVVGFARVFTKDTYCDLLIRNILHYQNKYHFTILAYVIMPSHFHWIIIVNRQYGTISDIMRDIKKYSAWDIMEEIEKNDENLMDIFKSASKGFQNQKRKFWMQRFDDEVIRNEKMFWTKLHYIHNNPVEAGLVIRPEDYKYSSARNYVRGDHSVMFVDTEYAGVEIK</sequence>
<proteinExistence type="predicted"/>
<dbReference type="EMBL" id="DSVI01000024">
    <property type="protein sequence ID" value="HGT49022.1"/>
    <property type="molecule type" value="Genomic_DNA"/>
</dbReference>
<dbReference type="Pfam" id="PF01797">
    <property type="entry name" value="Y1_Tnp"/>
    <property type="match status" value="1"/>
</dbReference>
<evidence type="ECO:0000313" key="3">
    <source>
        <dbReference type="EMBL" id="HGT49022.1"/>
    </source>
</evidence>
<gene>
    <name evidence="3" type="ORF">ENS56_13380</name>
</gene>
<feature type="domain" description="Transposase IS200-like" evidence="2">
    <location>
        <begin position="10"/>
        <end position="145"/>
    </location>
</feature>
<dbReference type="NCBIfam" id="NF047646">
    <property type="entry name" value="REP_Tyr_transpos"/>
    <property type="match status" value="1"/>
</dbReference>
<name>A0A832G841_9BACT</name>
<dbReference type="InterPro" id="IPR052715">
    <property type="entry name" value="RAYT_transposase"/>
</dbReference>
<dbReference type="GO" id="GO:0006313">
    <property type="term" value="P:DNA transposition"/>
    <property type="evidence" value="ECO:0007669"/>
    <property type="project" value="InterPro"/>
</dbReference>
<keyword evidence="1" id="KW-0812">Transmembrane</keyword>
<feature type="transmembrane region" description="Helical" evidence="1">
    <location>
        <begin position="12"/>
        <end position="28"/>
    </location>
</feature>
<dbReference type="AlphaFoldDB" id="A0A832G841"/>
<organism evidence="3">
    <name type="scientific">Ignavibacterium album</name>
    <dbReference type="NCBI Taxonomy" id="591197"/>
    <lineage>
        <taxon>Bacteria</taxon>
        <taxon>Pseudomonadati</taxon>
        <taxon>Ignavibacteriota</taxon>
        <taxon>Ignavibacteria</taxon>
        <taxon>Ignavibacteriales</taxon>
        <taxon>Ignavibacteriaceae</taxon>
        <taxon>Ignavibacterium</taxon>
    </lineage>
</organism>
<dbReference type="Gene3D" id="3.30.70.1290">
    <property type="entry name" value="Transposase IS200-like"/>
    <property type="match status" value="1"/>
</dbReference>
<keyword evidence="1" id="KW-1133">Transmembrane helix</keyword>
<dbReference type="SUPFAM" id="SSF143422">
    <property type="entry name" value="Transposase IS200-like"/>
    <property type="match status" value="1"/>
</dbReference>
<comment type="caution">
    <text evidence="3">The sequence shown here is derived from an EMBL/GenBank/DDBJ whole genome shotgun (WGS) entry which is preliminary data.</text>
</comment>
<dbReference type="InterPro" id="IPR002686">
    <property type="entry name" value="Transposase_17"/>
</dbReference>
<evidence type="ECO:0000256" key="1">
    <source>
        <dbReference type="SAM" id="Phobius"/>
    </source>
</evidence>
<dbReference type="SMART" id="SM01321">
    <property type="entry name" value="Y1_Tnp"/>
    <property type="match status" value="1"/>
</dbReference>
<dbReference type="GO" id="GO:0004803">
    <property type="term" value="F:transposase activity"/>
    <property type="evidence" value="ECO:0007669"/>
    <property type="project" value="InterPro"/>
</dbReference>
<protein>
    <submittedName>
        <fullName evidence="3">Transposase</fullName>
    </submittedName>
</protein>
<keyword evidence="1" id="KW-0472">Membrane</keyword>
<dbReference type="PANTHER" id="PTHR36966:SF1">
    <property type="entry name" value="REP-ASSOCIATED TYROSINE TRANSPOSASE"/>
    <property type="match status" value="1"/>
</dbReference>
<dbReference type="GO" id="GO:0043565">
    <property type="term" value="F:sequence-specific DNA binding"/>
    <property type="evidence" value="ECO:0007669"/>
    <property type="project" value="TreeGrafter"/>
</dbReference>
<reference evidence="3" key="1">
    <citation type="journal article" date="2020" name="mSystems">
        <title>Genome- and Community-Level Interaction Insights into Carbon Utilization and Element Cycling Functions of Hydrothermarchaeota in Hydrothermal Sediment.</title>
        <authorList>
            <person name="Zhou Z."/>
            <person name="Liu Y."/>
            <person name="Xu W."/>
            <person name="Pan J."/>
            <person name="Luo Z.H."/>
            <person name="Li M."/>
        </authorList>
    </citation>
    <scope>NUCLEOTIDE SEQUENCE [LARGE SCALE GENOMIC DNA]</scope>
    <source>
        <strain evidence="3">SpSt-500</strain>
    </source>
</reference>
<dbReference type="PANTHER" id="PTHR36966">
    <property type="entry name" value="REP-ASSOCIATED TYROSINE TRANSPOSASE"/>
    <property type="match status" value="1"/>
</dbReference>
<feature type="transmembrane region" description="Helical" evidence="1">
    <location>
        <begin position="48"/>
        <end position="69"/>
    </location>
</feature>
<evidence type="ECO:0000259" key="2">
    <source>
        <dbReference type="SMART" id="SM01321"/>
    </source>
</evidence>